<feature type="transmembrane region" description="Helical" evidence="8">
    <location>
        <begin position="231"/>
        <end position="252"/>
    </location>
</feature>
<accession>A0A9D2RXK2</accession>
<evidence type="ECO:0000256" key="6">
    <source>
        <dbReference type="ARBA" id="ARBA00022989"/>
    </source>
</evidence>
<keyword evidence="3 8" id="KW-0813">Transport</keyword>
<protein>
    <submittedName>
        <fullName evidence="10">ABC transporter permease</fullName>
    </submittedName>
</protein>
<reference evidence="10" key="2">
    <citation type="submission" date="2021-04" db="EMBL/GenBank/DDBJ databases">
        <authorList>
            <person name="Gilroy R."/>
        </authorList>
    </citation>
    <scope>NUCLEOTIDE SEQUENCE</scope>
    <source>
        <strain evidence="10">ChiSjej1B19-5720</strain>
    </source>
</reference>
<evidence type="ECO:0000256" key="2">
    <source>
        <dbReference type="ARBA" id="ARBA00007069"/>
    </source>
</evidence>
<dbReference type="GO" id="GO:0005886">
    <property type="term" value="C:plasma membrane"/>
    <property type="evidence" value="ECO:0007669"/>
    <property type="project" value="UniProtKB-SubCell"/>
</dbReference>
<keyword evidence="6 8" id="KW-1133">Transmembrane helix</keyword>
<evidence type="ECO:0000256" key="4">
    <source>
        <dbReference type="ARBA" id="ARBA00022475"/>
    </source>
</evidence>
<dbReference type="Gene3D" id="1.10.3720.10">
    <property type="entry name" value="MetI-like"/>
    <property type="match status" value="1"/>
</dbReference>
<keyword evidence="4" id="KW-1003">Cell membrane</keyword>
<evidence type="ECO:0000259" key="9">
    <source>
        <dbReference type="PROSITE" id="PS50928"/>
    </source>
</evidence>
<feature type="transmembrane region" description="Helical" evidence="8">
    <location>
        <begin position="126"/>
        <end position="145"/>
    </location>
</feature>
<comment type="similarity">
    <text evidence="2">Belongs to the binding-protein-dependent transport system permease family. CysTW subfamily.</text>
</comment>
<dbReference type="GO" id="GO:0055085">
    <property type="term" value="P:transmembrane transport"/>
    <property type="evidence" value="ECO:0007669"/>
    <property type="project" value="InterPro"/>
</dbReference>
<proteinExistence type="inferred from homology"/>
<organism evidence="10 11">
    <name type="scientific">Candidatus Blautia faecavium</name>
    <dbReference type="NCBI Taxonomy" id="2838487"/>
    <lineage>
        <taxon>Bacteria</taxon>
        <taxon>Bacillati</taxon>
        <taxon>Bacillota</taxon>
        <taxon>Clostridia</taxon>
        <taxon>Lachnospirales</taxon>
        <taxon>Lachnospiraceae</taxon>
        <taxon>Blautia</taxon>
    </lineage>
</organism>
<sequence>MKKSSKFSRIYLGVIFFLMYLPIAVVVVFSFNESKLPVAFTGFSMKWYENLFADSDMMEALGNSLILGVLSCLLSAVIGTLGAVGLSRIHWKTKGVMEYLSILPLMIPEIILGMVLMAFFSLLGLPFGMLTLLLGHTVFCVPYILMEVKARLVGMDPSLEEAARDLGAGSFRAFWDITLPLIMPAVLSGSLLAFAMSMDDVVLSIFVNGPRISTLPIKVYTQLKTGVTPEINALCTIMLGVTILVMILYSLIKKRTAKKNFPFSTGEK</sequence>
<feature type="domain" description="ABC transmembrane type-1" evidence="9">
    <location>
        <begin position="61"/>
        <end position="249"/>
    </location>
</feature>
<keyword evidence="7 8" id="KW-0472">Membrane</keyword>
<dbReference type="InterPro" id="IPR000515">
    <property type="entry name" value="MetI-like"/>
</dbReference>
<evidence type="ECO:0000256" key="8">
    <source>
        <dbReference type="RuleBase" id="RU363032"/>
    </source>
</evidence>
<feature type="transmembrane region" description="Helical" evidence="8">
    <location>
        <begin position="173"/>
        <end position="196"/>
    </location>
</feature>
<keyword evidence="5 8" id="KW-0812">Transmembrane</keyword>
<comment type="caution">
    <text evidence="10">The sequence shown here is derived from an EMBL/GenBank/DDBJ whole genome shotgun (WGS) entry which is preliminary data.</text>
</comment>
<evidence type="ECO:0000256" key="1">
    <source>
        <dbReference type="ARBA" id="ARBA00004651"/>
    </source>
</evidence>
<evidence type="ECO:0000256" key="7">
    <source>
        <dbReference type="ARBA" id="ARBA00023136"/>
    </source>
</evidence>
<evidence type="ECO:0000313" key="10">
    <source>
        <dbReference type="EMBL" id="HJB29624.1"/>
    </source>
</evidence>
<dbReference type="PANTHER" id="PTHR43848:SF2">
    <property type="entry name" value="PUTRESCINE TRANSPORT SYSTEM PERMEASE PROTEIN POTI"/>
    <property type="match status" value="1"/>
</dbReference>
<evidence type="ECO:0000313" key="11">
    <source>
        <dbReference type="Proteomes" id="UP000823842"/>
    </source>
</evidence>
<evidence type="ECO:0000256" key="3">
    <source>
        <dbReference type="ARBA" id="ARBA00022448"/>
    </source>
</evidence>
<gene>
    <name evidence="10" type="ORF">IAA06_12665</name>
</gene>
<dbReference type="CDD" id="cd06261">
    <property type="entry name" value="TM_PBP2"/>
    <property type="match status" value="1"/>
</dbReference>
<dbReference type="PANTHER" id="PTHR43848">
    <property type="entry name" value="PUTRESCINE TRANSPORT SYSTEM PERMEASE PROTEIN POTI"/>
    <property type="match status" value="1"/>
</dbReference>
<feature type="transmembrane region" description="Helical" evidence="8">
    <location>
        <begin position="12"/>
        <end position="31"/>
    </location>
</feature>
<dbReference type="Pfam" id="PF00528">
    <property type="entry name" value="BPD_transp_1"/>
    <property type="match status" value="1"/>
</dbReference>
<name>A0A9D2RXK2_9FIRM</name>
<comment type="subcellular location">
    <subcellularLocation>
        <location evidence="1 8">Cell membrane</location>
        <topology evidence="1 8">Multi-pass membrane protein</topology>
    </subcellularLocation>
</comment>
<dbReference type="SUPFAM" id="SSF161098">
    <property type="entry name" value="MetI-like"/>
    <property type="match status" value="1"/>
</dbReference>
<dbReference type="Proteomes" id="UP000823842">
    <property type="component" value="Unassembled WGS sequence"/>
</dbReference>
<dbReference type="AlphaFoldDB" id="A0A9D2RXK2"/>
<dbReference type="EMBL" id="DWYZ01000235">
    <property type="protein sequence ID" value="HJB29624.1"/>
    <property type="molecule type" value="Genomic_DNA"/>
</dbReference>
<evidence type="ECO:0000256" key="5">
    <source>
        <dbReference type="ARBA" id="ARBA00022692"/>
    </source>
</evidence>
<reference evidence="10" key="1">
    <citation type="journal article" date="2021" name="PeerJ">
        <title>Extensive microbial diversity within the chicken gut microbiome revealed by metagenomics and culture.</title>
        <authorList>
            <person name="Gilroy R."/>
            <person name="Ravi A."/>
            <person name="Getino M."/>
            <person name="Pursley I."/>
            <person name="Horton D.L."/>
            <person name="Alikhan N.F."/>
            <person name="Baker D."/>
            <person name="Gharbi K."/>
            <person name="Hall N."/>
            <person name="Watson M."/>
            <person name="Adriaenssens E.M."/>
            <person name="Foster-Nyarko E."/>
            <person name="Jarju S."/>
            <person name="Secka A."/>
            <person name="Antonio M."/>
            <person name="Oren A."/>
            <person name="Chaudhuri R.R."/>
            <person name="La Ragione R."/>
            <person name="Hildebrand F."/>
            <person name="Pallen M.J."/>
        </authorList>
    </citation>
    <scope>NUCLEOTIDE SEQUENCE</scope>
    <source>
        <strain evidence="10">ChiSjej1B19-5720</strain>
    </source>
</reference>
<feature type="transmembrane region" description="Helical" evidence="8">
    <location>
        <begin position="99"/>
        <end position="120"/>
    </location>
</feature>
<dbReference type="InterPro" id="IPR035906">
    <property type="entry name" value="MetI-like_sf"/>
</dbReference>
<feature type="transmembrane region" description="Helical" evidence="8">
    <location>
        <begin position="65"/>
        <end position="87"/>
    </location>
</feature>
<dbReference type="PROSITE" id="PS50928">
    <property type="entry name" value="ABC_TM1"/>
    <property type="match status" value="1"/>
</dbReference>
<dbReference type="InterPro" id="IPR051789">
    <property type="entry name" value="Bact_Polyamine_Transport"/>
</dbReference>